<comment type="caution">
    <text evidence="3">The sequence shown here is derived from an EMBL/GenBank/DDBJ whole genome shotgun (WGS) entry which is preliminary data.</text>
</comment>
<reference evidence="3" key="1">
    <citation type="submission" date="2019-11" db="EMBL/GenBank/DDBJ databases">
        <title>Comparative genomics of photobacteria reveal adaptation to distinct habitats.</title>
        <authorList>
            <person name="Fuertes-Perez S."/>
            <person name="Hilgarth M."/>
            <person name="Vogel R.F."/>
        </authorList>
    </citation>
    <scope>NUCLEOTIDE SEQUENCE</scope>
    <source>
        <strain evidence="3">TMW2.2145</strain>
    </source>
</reference>
<dbReference type="GO" id="GO:0015159">
    <property type="term" value="F:polysaccharide transmembrane transporter activity"/>
    <property type="evidence" value="ECO:0007669"/>
    <property type="project" value="InterPro"/>
</dbReference>
<evidence type="ECO:0000259" key="2">
    <source>
        <dbReference type="Pfam" id="PF02563"/>
    </source>
</evidence>
<protein>
    <submittedName>
        <fullName evidence="3">Polysaccharide export protein</fullName>
    </submittedName>
</protein>
<dbReference type="AlphaFoldDB" id="A0AAW4ZLK0"/>
<dbReference type="EMBL" id="WMCP01000002">
    <property type="protein sequence ID" value="MCF2300811.1"/>
    <property type="molecule type" value="Genomic_DNA"/>
</dbReference>
<proteinExistence type="predicted"/>
<organism evidence="3 4">
    <name type="scientific">Photobacterium phosphoreum</name>
    <dbReference type="NCBI Taxonomy" id="659"/>
    <lineage>
        <taxon>Bacteria</taxon>
        <taxon>Pseudomonadati</taxon>
        <taxon>Pseudomonadota</taxon>
        <taxon>Gammaproteobacteria</taxon>
        <taxon>Vibrionales</taxon>
        <taxon>Vibrionaceae</taxon>
        <taxon>Photobacterium</taxon>
    </lineage>
</organism>
<keyword evidence="1" id="KW-0732">Signal</keyword>
<dbReference type="Gene3D" id="3.10.560.10">
    <property type="entry name" value="Outer membrane lipoprotein wza domain like"/>
    <property type="match status" value="2"/>
</dbReference>
<dbReference type="Pfam" id="PF02563">
    <property type="entry name" value="Poly_export"/>
    <property type="match status" value="1"/>
</dbReference>
<evidence type="ECO:0000313" key="4">
    <source>
        <dbReference type="Proteomes" id="UP000813876"/>
    </source>
</evidence>
<dbReference type="PANTHER" id="PTHR33619">
    <property type="entry name" value="POLYSACCHARIDE EXPORT PROTEIN GFCE-RELATED"/>
    <property type="match status" value="1"/>
</dbReference>
<dbReference type="InterPro" id="IPR049712">
    <property type="entry name" value="Poly_export"/>
</dbReference>
<dbReference type="PANTHER" id="PTHR33619:SF3">
    <property type="entry name" value="POLYSACCHARIDE EXPORT PROTEIN GFCE-RELATED"/>
    <property type="match status" value="1"/>
</dbReference>
<feature type="domain" description="Polysaccharide export protein N-terminal" evidence="2">
    <location>
        <begin position="101"/>
        <end position="174"/>
    </location>
</feature>
<name>A0AAW4ZLK0_PHOPO</name>
<dbReference type="InterPro" id="IPR003715">
    <property type="entry name" value="Poly_export_N"/>
</dbReference>
<evidence type="ECO:0000313" key="3">
    <source>
        <dbReference type="EMBL" id="MCF2300811.1"/>
    </source>
</evidence>
<gene>
    <name evidence="3" type="ORF">GLP33_03605</name>
</gene>
<evidence type="ECO:0000256" key="1">
    <source>
        <dbReference type="ARBA" id="ARBA00022729"/>
    </source>
</evidence>
<dbReference type="Proteomes" id="UP000813876">
    <property type="component" value="Unassembled WGS sequence"/>
</dbReference>
<accession>A0AAW4ZLK0</accession>
<sequence>MGDWAIGSWCNQGSCWLGIIMEYKLRLILLLFLCVGSQSIVQAAIPPALITNVPNQSANNSNPTTSSVINTLPIAESNLPPPFGSNLFIGGYDSTSAANINVDYRIARGDKLAIWLWGAVNINDVVVVDAQGNIFIPEVGPVYVLGSRAGNITKLVENRVIQVYTQDVKTYVNVLTATPVSVFVTGPVLRPGQYAGVASDSLLAYLKRAGGIDSERGSYRYIAIKRHNKVIANYDLYDFLLNGNLKEFQFKDSDTIVVAQQGTTVIVEGGARNPFRFEFSKKNADGNELIKYARPLAKVSHVGVLGNRKTGPFSVYLPYSKFSSVILSDGDKIMFKDDLHAQTMNVSLQGEYLGPSFYTVKKGARLYDFLNYVAINPQESNYQSIYIQRKSVADKQKVMLEQSLDRLERSIYTTPASSDGEAVIRAKEAALVSEFVQRARQIKPEGKVIISDGGQLANVRLEQGDIIIIPKRSDLINVGGEVLMPQAIVYNSAATLNDYVAWAGGFSERGDEKRIAVVHVNGMVSLNSSAKLQPGDQILVMPHIDSKNMQLVKDMTQIVYQIAIAANVVL</sequence>